<gene>
    <name evidence="2" type="ORF">PPNSA23_14800</name>
</gene>
<organism evidence="2 3">
    <name type="scientific">Phyllobacterium phragmitis</name>
    <dbReference type="NCBI Taxonomy" id="2670329"/>
    <lineage>
        <taxon>Bacteria</taxon>
        <taxon>Pseudomonadati</taxon>
        <taxon>Pseudomonadota</taxon>
        <taxon>Alphaproteobacteria</taxon>
        <taxon>Hyphomicrobiales</taxon>
        <taxon>Phyllobacteriaceae</taxon>
        <taxon>Phyllobacterium</taxon>
    </lineage>
</organism>
<protein>
    <recommendedName>
        <fullName evidence="1">Transposase IS110-like N-terminal domain-containing protein</fullName>
    </recommendedName>
</protein>
<feature type="domain" description="Transposase IS110-like N-terminal" evidence="1">
    <location>
        <begin position="3"/>
        <end position="73"/>
    </location>
</feature>
<evidence type="ECO:0000259" key="1">
    <source>
        <dbReference type="Pfam" id="PF01548"/>
    </source>
</evidence>
<dbReference type="Proteomes" id="UP001628091">
    <property type="component" value="Unassembled WGS sequence"/>
</dbReference>
<proteinExistence type="predicted"/>
<dbReference type="InterPro" id="IPR002525">
    <property type="entry name" value="Transp_IS110-like_N"/>
</dbReference>
<accession>A0ABQ0GXZ1</accession>
<dbReference type="Pfam" id="PF01548">
    <property type="entry name" value="DEDD_Tnp_IS110"/>
    <property type="match status" value="1"/>
</dbReference>
<evidence type="ECO:0000313" key="2">
    <source>
        <dbReference type="EMBL" id="GAB1581537.1"/>
    </source>
</evidence>
<keyword evidence="3" id="KW-1185">Reference proteome</keyword>
<dbReference type="EMBL" id="BAAFZP010000001">
    <property type="protein sequence ID" value="GAB1581537.1"/>
    <property type="molecule type" value="Genomic_DNA"/>
</dbReference>
<reference evidence="2 3" key="1">
    <citation type="submission" date="2024-10" db="EMBL/GenBank/DDBJ databases">
        <title>Isolation, draft genome sequencing and identification of Phyllobacterium sp. NSA23, isolated from leaf soil.</title>
        <authorList>
            <person name="Akita H."/>
        </authorList>
    </citation>
    <scope>NUCLEOTIDE SEQUENCE [LARGE SCALE GENOMIC DNA]</scope>
    <source>
        <strain evidence="2 3">NSA23</strain>
    </source>
</reference>
<evidence type="ECO:0000313" key="3">
    <source>
        <dbReference type="Proteomes" id="UP001628091"/>
    </source>
</evidence>
<sequence>MRARRFAEARGRLAKTDRLDARMLSELGARLQPPPEPAPSAKREQLAAFARRRDQLVEMRARQRRHLQEAFDTAIIADIESLIEHLDGRIAAI</sequence>
<name>A0ABQ0GXZ1_9HYPH</name>
<comment type="caution">
    <text evidence="2">The sequence shown here is derived from an EMBL/GenBank/DDBJ whole genome shotgun (WGS) entry which is preliminary data.</text>
</comment>
<dbReference type="RefSeq" id="WP_407864346.1">
    <property type="nucleotide sequence ID" value="NZ_BAAFZP010000001.1"/>
</dbReference>